<gene>
    <name evidence="3" type="ORF">GCM10023200_36880</name>
</gene>
<evidence type="ECO:0000313" key="3">
    <source>
        <dbReference type="EMBL" id="GAA4797299.1"/>
    </source>
</evidence>
<dbReference type="Proteomes" id="UP001500928">
    <property type="component" value="Unassembled WGS sequence"/>
</dbReference>
<dbReference type="Pfam" id="PF05227">
    <property type="entry name" value="CHASE3"/>
    <property type="match status" value="1"/>
</dbReference>
<dbReference type="EMBL" id="BAABHO010000030">
    <property type="protein sequence ID" value="GAA4797299.1"/>
    <property type="molecule type" value="Genomic_DNA"/>
</dbReference>
<feature type="domain" description="CHASE3" evidence="2">
    <location>
        <begin position="59"/>
        <end position="200"/>
    </location>
</feature>
<keyword evidence="1" id="KW-0812">Transmembrane</keyword>
<keyword evidence="4" id="KW-1185">Reference proteome</keyword>
<name>A0ABP9BLF1_9PSEU</name>
<protein>
    <recommendedName>
        <fullName evidence="2">CHASE3 domain-containing protein</fullName>
    </recommendedName>
</protein>
<evidence type="ECO:0000259" key="2">
    <source>
        <dbReference type="Pfam" id="PF05227"/>
    </source>
</evidence>
<dbReference type="RefSeq" id="WP_345418247.1">
    <property type="nucleotide sequence ID" value="NZ_BAABHO010000030.1"/>
</dbReference>
<sequence>MAQGVGAGLSALVRPALRLWESIPLRVQGRITVALPLVAVIVSACLGVVGNSERIGIETDIQRSFEMSAALDGLTSLMVNAETGVRGYLLTGQDEFLEPFDQATRELPGATGRLDALAADESEQGPRAASLARLADVRALADRQMADLSFQRAFVAGGGSPADPGIRAHLAYGKDLMDRIRAEVGALQVQERRLLDDRIAEINAIRVRDYVSVAVALVAALAMRFVAWYLFRRGIVRRVERLTDNLRALRAGSPATFPAPTKADQMGELEREVHLLREETAAAGPRDGDEPVPVPR</sequence>
<organism evidence="3 4">
    <name type="scientific">Actinomycetospora chlora</name>
    <dbReference type="NCBI Taxonomy" id="663608"/>
    <lineage>
        <taxon>Bacteria</taxon>
        <taxon>Bacillati</taxon>
        <taxon>Actinomycetota</taxon>
        <taxon>Actinomycetes</taxon>
        <taxon>Pseudonocardiales</taxon>
        <taxon>Pseudonocardiaceae</taxon>
        <taxon>Actinomycetospora</taxon>
    </lineage>
</organism>
<comment type="caution">
    <text evidence="3">The sequence shown here is derived from an EMBL/GenBank/DDBJ whole genome shotgun (WGS) entry which is preliminary data.</text>
</comment>
<keyword evidence="1" id="KW-0472">Membrane</keyword>
<keyword evidence="1" id="KW-1133">Transmembrane helix</keyword>
<dbReference type="CDD" id="cd19410">
    <property type="entry name" value="HK9-like_sensor"/>
    <property type="match status" value="1"/>
</dbReference>
<feature type="transmembrane region" description="Helical" evidence="1">
    <location>
        <begin position="210"/>
        <end position="231"/>
    </location>
</feature>
<evidence type="ECO:0000313" key="4">
    <source>
        <dbReference type="Proteomes" id="UP001500928"/>
    </source>
</evidence>
<reference evidence="4" key="1">
    <citation type="journal article" date="2019" name="Int. J. Syst. Evol. Microbiol.">
        <title>The Global Catalogue of Microorganisms (GCM) 10K type strain sequencing project: providing services to taxonomists for standard genome sequencing and annotation.</title>
        <authorList>
            <consortium name="The Broad Institute Genomics Platform"/>
            <consortium name="The Broad Institute Genome Sequencing Center for Infectious Disease"/>
            <person name="Wu L."/>
            <person name="Ma J."/>
        </authorList>
    </citation>
    <scope>NUCLEOTIDE SEQUENCE [LARGE SCALE GENOMIC DNA]</scope>
    <source>
        <strain evidence="4">JCM 17979</strain>
    </source>
</reference>
<dbReference type="InterPro" id="IPR007891">
    <property type="entry name" value="CHASE3"/>
</dbReference>
<evidence type="ECO:0000256" key="1">
    <source>
        <dbReference type="SAM" id="Phobius"/>
    </source>
</evidence>
<proteinExistence type="predicted"/>
<accession>A0ABP9BLF1</accession>